<gene>
    <name evidence="1" type="ORF">BXYJ_LOCUS13934</name>
</gene>
<evidence type="ECO:0000313" key="3">
    <source>
        <dbReference type="Proteomes" id="UP000659654"/>
    </source>
</evidence>
<dbReference type="Proteomes" id="UP000659654">
    <property type="component" value="Unassembled WGS sequence"/>
</dbReference>
<dbReference type="Proteomes" id="UP000582659">
    <property type="component" value="Unassembled WGS sequence"/>
</dbReference>
<organism evidence="2 4">
    <name type="scientific">Bursaphelenchus xylophilus</name>
    <name type="common">Pinewood nematode worm</name>
    <name type="synonym">Aphelenchoides xylophilus</name>
    <dbReference type="NCBI Taxonomy" id="6326"/>
    <lineage>
        <taxon>Eukaryota</taxon>
        <taxon>Metazoa</taxon>
        <taxon>Ecdysozoa</taxon>
        <taxon>Nematoda</taxon>
        <taxon>Chromadorea</taxon>
        <taxon>Rhabditida</taxon>
        <taxon>Tylenchina</taxon>
        <taxon>Tylenchomorpha</taxon>
        <taxon>Aphelenchoidea</taxon>
        <taxon>Aphelenchoididae</taxon>
        <taxon>Bursaphelenchus</taxon>
    </lineage>
</organism>
<dbReference type="EMBL" id="CAJFCV020000006">
    <property type="protein sequence ID" value="CAG9129297.1"/>
    <property type="molecule type" value="Genomic_DNA"/>
</dbReference>
<protein>
    <submittedName>
        <fullName evidence="1">(pine wood nematode) hypothetical protein</fullName>
    </submittedName>
</protein>
<evidence type="ECO:0000313" key="4">
    <source>
        <dbReference type="WBParaSite" id="BXY_1371400.1"/>
    </source>
</evidence>
<accession>A0A1I7SKY2</accession>
<reference evidence="4" key="1">
    <citation type="submission" date="2016-11" db="UniProtKB">
        <authorList>
            <consortium name="WormBaseParasite"/>
        </authorList>
    </citation>
    <scope>IDENTIFICATION</scope>
</reference>
<evidence type="ECO:0000313" key="1">
    <source>
        <dbReference type="EMBL" id="CAD5233843.1"/>
    </source>
</evidence>
<dbReference type="EMBL" id="CAJFDI010000006">
    <property type="protein sequence ID" value="CAD5233843.1"/>
    <property type="molecule type" value="Genomic_DNA"/>
</dbReference>
<reference evidence="1" key="2">
    <citation type="submission" date="2020-09" db="EMBL/GenBank/DDBJ databases">
        <authorList>
            <person name="Kikuchi T."/>
        </authorList>
    </citation>
    <scope>NUCLEOTIDE SEQUENCE</scope>
    <source>
        <strain evidence="1">Ka4C1</strain>
    </source>
</reference>
<sequence>MAQKRMLELYDTFKDSVKEGKRMKLAQDILNSDVEVIREMSIFLQHQMSMRVGERMRMKPVVLDAFVRHYPTMERFSRYQRGNDLIFCKSIGAFAAYKIMSVLSSHVRSRLFNRLKGSNLAAFNSCETGFLNFLKISLEGRVLFSCPFLKFIDFFIHFNFPIKNACIECSCVRLSSVEIPEKVVCLSDISNSDVFPMCGIFNFLNNVEKVAARSRCLKGVVCPLEAKKIILLDERDPIVLKVEDDVLKLENDTEDRSIFDFLSKNIKLKGSPKKLELNITTKNSLYPPDGYVKLLKKAFKTIREVDLVFCIKAHKAQALLVALCKEAKSLAVRGVKVNFRIRLCRSGQAVDPGIAKKHVIFAGRVFHPTLAGIGDGHNCGHAFDWTERNLVVHVCAGYSLKCELERKDGRKDEVPEIVNPPPPEYYYGLFYDPEPYDDYLDYHSWLYDLYARGR</sequence>
<dbReference type="AlphaFoldDB" id="A0A1I7SKY2"/>
<dbReference type="WBParaSite" id="BXY_1371400.1">
    <property type="protein sequence ID" value="BXY_1371400.1"/>
    <property type="gene ID" value="BXY_1371400"/>
</dbReference>
<keyword evidence="3" id="KW-1185">Reference proteome</keyword>
<proteinExistence type="predicted"/>
<dbReference type="Proteomes" id="UP000095284">
    <property type="component" value="Unplaced"/>
</dbReference>
<name>A0A1I7SKY2_BURXY</name>
<evidence type="ECO:0000313" key="2">
    <source>
        <dbReference type="Proteomes" id="UP000095284"/>
    </source>
</evidence>